<evidence type="ECO:0000313" key="2">
    <source>
        <dbReference type="EMBL" id="RAR15309.1"/>
    </source>
</evidence>
<evidence type="ECO:0000256" key="1">
    <source>
        <dbReference type="SAM" id="MobiDB-lite"/>
    </source>
</evidence>
<proteinExistence type="predicted"/>
<dbReference type="AlphaFoldDB" id="A0A364NDD5"/>
<organism evidence="2 3">
    <name type="scientific">Stemphylium lycopersici</name>
    <name type="common">Tomato gray leaf spot disease fungus</name>
    <name type="synonym">Thyrospora lycopersici</name>
    <dbReference type="NCBI Taxonomy" id="183478"/>
    <lineage>
        <taxon>Eukaryota</taxon>
        <taxon>Fungi</taxon>
        <taxon>Dikarya</taxon>
        <taxon>Ascomycota</taxon>
        <taxon>Pezizomycotina</taxon>
        <taxon>Dothideomycetes</taxon>
        <taxon>Pleosporomycetidae</taxon>
        <taxon>Pleosporales</taxon>
        <taxon>Pleosporineae</taxon>
        <taxon>Pleosporaceae</taxon>
        <taxon>Stemphylium</taxon>
    </lineage>
</organism>
<reference evidence="3" key="1">
    <citation type="submission" date="2018-05" db="EMBL/GenBank/DDBJ databases">
        <title>Draft genome sequence of Stemphylium lycopersici strain CIDEFI 213.</title>
        <authorList>
            <person name="Medina R."/>
            <person name="Franco M.E.E."/>
            <person name="Lucentini C.G."/>
            <person name="Saparrat M.C.N."/>
            <person name="Balatti P.A."/>
        </authorList>
    </citation>
    <scope>NUCLEOTIDE SEQUENCE [LARGE SCALE GENOMIC DNA]</scope>
    <source>
        <strain evidence="3">CIDEFI 213</strain>
    </source>
</reference>
<dbReference type="Proteomes" id="UP000249619">
    <property type="component" value="Unassembled WGS sequence"/>
</dbReference>
<comment type="caution">
    <text evidence="2">The sequence shown here is derived from an EMBL/GenBank/DDBJ whole genome shotgun (WGS) entry which is preliminary data.</text>
</comment>
<dbReference type="EMBL" id="QGDH01000013">
    <property type="protein sequence ID" value="RAR15309.1"/>
    <property type="molecule type" value="Genomic_DNA"/>
</dbReference>
<evidence type="ECO:0000313" key="3">
    <source>
        <dbReference type="Proteomes" id="UP000249619"/>
    </source>
</evidence>
<name>A0A364NDD5_STELY</name>
<feature type="compositionally biased region" description="Polar residues" evidence="1">
    <location>
        <begin position="1"/>
        <end position="10"/>
    </location>
</feature>
<sequence>MPSKFSQPSPSAGDADDERSNASAETTECDEPTMLTTNIYTQAAKEQSTEVIAIKTTHREMCRERITREIETLQRIQALLAEAEYAELRIHFPILLDFDSKPTSSGPRWLSTIPVRGFSLEQMTGIVMKTAVPSSGNTLACEIRFLAMPEALILHIAQQLVRSMSKASKALWRVHRLTRRLCGIPPWIRLLPTGIPLLRVRLWDSLISGDGWAWRLMGES</sequence>
<accession>A0A364NDD5</accession>
<gene>
    <name evidence="2" type="ORF">DDE83_001343</name>
</gene>
<feature type="region of interest" description="Disordered" evidence="1">
    <location>
        <begin position="1"/>
        <end position="34"/>
    </location>
</feature>
<protein>
    <submittedName>
        <fullName evidence="2">Uncharacterized protein</fullName>
    </submittedName>
</protein>
<keyword evidence="3" id="KW-1185">Reference proteome</keyword>